<name>A0ABV7EFI4_9SPHN</name>
<accession>A0ABV7EFI4</accession>
<evidence type="ECO:0000313" key="1">
    <source>
        <dbReference type="EMBL" id="MFC3100645.1"/>
    </source>
</evidence>
<reference evidence="2" key="1">
    <citation type="journal article" date="2019" name="Int. J. Syst. Evol. Microbiol.">
        <title>The Global Catalogue of Microorganisms (GCM) 10K type strain sequencing project: providing services to taxonomists for standard genome sequencing and annotation.</title>
        <authorList>
            <consortium name="The Broad Institute Genomics Platform"/>
            <consortium name="The Broad Institute Genome Sequencing Center for Infectious Disease"/>
            <person name="Wu L."/>
            <person name="Ma J."/>
        </authorList>
    </citation>
    <scope>NUCLEOTIDE SEQUENCE [LARGE SCALE GENOMIC DNA]</scope>
    <source>
        <strain evidence="2">KCTC 52606</strain>
    </source>
</reference>
<protein>
    <submittedName>
        <fullName evidence="1">Uncharacterized protein</fullName>
    </submittedName>
</protein>
<organism evidence="1 2">
    <name type="scientific">Alteraurantiacibacter lauratis</name>
    <dbReference type="NCBI Taxonomy" id="2054627"/>
    <lineage>
        <taxon>Bacteria</taxon>
        <taxon>Pseudomonadati</taxon>
        <taxon>Pseudomonadota</taxon>
        <taxon>Alphaproteobacteria</taxon>
        <taxon>Sphingomonadales</taxon>
        <taxon>Erythrobacteraceae</taxon>
        <taxon>Alteraurantiacibacter</taxon>
    </lineage>
</organism>
<proteinExistence type="predicted"/>
<comment type="caution">
    <text evidence="1">The sequence shown here is derived from an EMBL/GenBank/DDBJ whole genome shotgun (WGS) entry which is preliminary data.</text>
</comment>
<dbReference type="EMBL" id="JBHRSU010000022">
    <property type="protein sequence ID" value="MFC3100645.1"/>
    <property type="molecule type" value="Genomic_DNA"/>
</dbReference>
<evidence type="ECO:0000313" key="2">
    <source>
        <dbReference type="Proteomes" id="UP001595378"/>
    </source>
</evidence>
<gene>
    <name evidence="1" type="ORF">ACFODK_07085</name>
</gene>
<dbReference type="Proteomes" id="UP001595378">
    <property type="component" value="Unassembled WGS sequence"/>
</dbReference>
<sequence>MEPSLILELATRFGPAGLIIGWLVWERMTTARERLAYDRERLEADRQLAASLAALTAVIQERLGR</sequence>
<dbReference type="RefSeq" id="WP_086620099.1">
    <property type="nucleotide sequence ID" value="NZ_JBANRN010000022.1"/>
</dbReference>
<keyword evidence="2" id="KW-1185">Reference proteome</keyword>